<evidence type="ECO:0000313" key="3">
    <source>
        <dbReference type="EMBL" id="MDR5903923.1"/>
    </source>
</evidence>
<dbReference type="Gene3D" id="3.90.70.10">
    <property type="entry name" value="Cysteine proteinases"/>
    <property type="match status" value="1"/>
</dbReference>
<reference evidence="3 4" key="1">
    <citation type="submission" date="2023-04" db="EMBL/GenBank/DDBJ databases">
        <title>A long-awaited taxogenomic arrangement of the family Halomonadaceae.</title>
        <authorList>
            <person name="De La Haba R."/>
            <person name="Chuvochina M."/>
            <person name="Wittouck S."/>
            <person name="Arahal D.R."/>
            <person name="Sanchez-Porro C."/>
            <person name="Hugenholtz P."/>
            <person name="Ventosa A."/>
        </authorList>
    </citation>
    <scope>NUCLEOTIDE SEQUENCE [LARGE SCALE GENOMIC DNA]</scope>
    <source>
        <strain evidence="3 4">DSM 26770</strain>
    </source>
</reference>
<evidence type="ECO:0000256" key="1">
    <source>
        <dbReference type="SAM" id="SignalP"/>
    </source>
</evidence>
<protein>
    <submittedName>
        <fullName evidence="3">C39 family peptidase</fullName>
    </submittedName>
</protein>
<dbReference type="CDD" id="cd02423">
    <property type="entry name" value="Peptidase_C39G"/>
    <property type="match status" value="1"/>
</dbReference>
<dbReference type="Proteomes" id="UP001251374">
    <property type="component" value="Unassembled WGS sequence"/>
</dbReference>
<accession>A0ABU1HA77</accession>
<evidence type="ECO:0000259" key="2">
    <source>
        <dbReference type="PROSITE" id="PS50990"/>
    </source>
</evidence>
<dbReference type="PROSITE" id="PS50990">
    <property type="entry name" value="PEPTIDASE_C39"/>
    <property type="match status" value="1"/>
</dbReference>
<name>A0ABU1HA77_9GAMM</name>
<dbReference type="Pfam" id="PF03412">
    <property type="entry name" value="Peptidase_C39"/>
    <property type="match status" value="1"/>
</dbReference>
<feature type="signal peptide" evidence="1">
    <location>
        <begin position="1"/>
        <end position="24"/>
    </location>
</feature>
<evidence type="ECO:0000313" key="4">
    <source>
        <dbReference type="Proteomes" id="UP001251374"/>
    </source>
</evidence>
<dbReference type="RefSeq" id="WP_309715955.1">
    <property type="nucleotide sequence ID" value="NZ_JARWAM010000001.1"/>
</dbReference>
<organism evidence="3 4">
    <name type="scientific">Franzmannia qiaohouensis</name>
    <dbReference type="NCBI Taxonomy" id="1329370"/>
    <lineage>
        <taxon>Bacteria</taxon>
        <taxon>Pseudomonadati</taxon>
        <taxon>Pseudomonadota</taxon>
        <taxon>Gammaproteobacteria</taxon>
        <taxon>Oceanospirillales</taxon>
        <taxon>Halomonadaceae</taxon>
        <taxon>Franzmannia</taxon>
    </lineage>
</organism>
<gene>
    <name evidence="3" type="ORF">QC821_01385</name>
</gene>
<comment type="caution">
    <text evidence="3">The sequence shown here is derived from an EMBL/GenBank/DDBJ whole genome shotgun (WGS) entry which is preliminary data.</text>
</comment>
<feature type="chain" id="PRO_5046039039" evidence="1">
    <location>
        <begin position="25"/>
        <end position="233"/>
    </location>
</feature>
<feature type="domain" description="Peptidase C39" evidence="2">
    <location>
        <begin position="54"/>
        <end position="184"/>
    </location>
</feature>
<sequence length="233" mass="25932">MQRTMLRQFALLLLCLWPGMMAMAGSVHIQGPFGSVNVPARSLEAMRWDRVIPQQYDYSCGAAAVATLLTFHYQRPTTEAEVFEHMIATGDVEQIQAQGFSMLDMKRYLDGQGLNADGFRVSLEDLARIGVPAITLINTGGYRHFVVIKGIDENNIVVADPAVGTVIVPTAHFANLWSGTVLGARADMLLAQQNFNHERDWRLRARAPKQQAIRRMPMSSLILNLPAHNEMGR</sequence>
<keyword evidence="4" id="KW-1185">Reference proteome</keyword>
<dbReference type="EMBL" id="JARWAM010000001">
    <property type="protein sequence ID" value="MDR5903923.1"/>
    <property type="molecule type" value="Genomic_DNA"/>
</dbReference>
<keyword evidence="1" id="KW-0732">Signal</keyword>
<proteinExistence type="predicted"/>
<dbReference type="InterPro" id="IPR005074">
    <property type="entry name" value="Peptidase_C39"/>
</dbReference>